<accession>A0A183N550</accession>
<dbReference type="GO" id="GO:0043024">
    <property type="term" value="F:ribosomal small subunit binding"/>
    <property type="evidence" value="ECO:0007669"/>
    <property type="project" value="TreeGrafter"/>
</dbReference>
<dbReference type="EMBL" id="UZAI01019699">
    <property type="protein sequence ID" value="VDP47170.1"/>
    <property type="molecule type" value="Genomic_DNA"/>
</dbReference>
<name>A0A183N550_9TREM</name>
<feature type="region of interest" description="Disordered" evidence="1">
    <location>
        <begin position="483"/>
        <end position="534"/>
    </location>
</feature>
<dbReference type="GO" id="GO:0000028">
    <property type="term" value="P:ribosomal small subunit assembly"/>
    <property type="evidence" value="ECO:0007669"/>
    <property type="project" value="TreeGrafter"/>
</dbReference>
<organism evidence="2 3">
    <name type="scientific">Schistosoma margrebowiei</name>
    <dbReference type="NCBI Taxonomy" id="48269"/>
    <lineage>
        <taxon>Eukaryota</taxon>
        <taxon>Metazoa</taxon>
        <taxon>Spiralia</taxon>
        <taxon>Lophotrochozoa</taxon>
        <taxon>Platyhelminthes</taxon>
        <taxon>Trematoda</taxon>
        <taxon>Digenea</taxon>
        <taxon>Strigeidida</taxon>
        <taxon>Schistosomatoidea</taxon>
        <taxon>Schistosomatidae</taxon>
        <taxon>Schistosoma</taxon>
    </lineage>
</organism>
<dbReference type="GO" id="GO:0005525">
    <property type="term" value="F:GTP binding"/>
    <property type="evidence" value="ECO:0007669"/>
    <property type="project" value="InterPro"/>
</dbReference>
<protein>
    <submittedName>
        <fullName evidence="2">Uncharacterized protein</fullName>
    </submittedName>
</protein>
<proteinExistence type="predicted"/>
<reference evidence="2 3" key="1">
    <citation type="submission" date="2018-11" db="EMBL/GenBank/DDBJ databases">
        <authorList>
            <consortium name="Pathogen Informatics"/>
        </authorList>
    </citation>
    <scope>NUCLEOTIDE SEQUENCE [LARGE SCALE GENOMIC DNA]</scope>
    <source>
        <strain evidence="2 3">Zambia</strain>
    </source>
</reference>
<evidence type="ECO:0000313" key="3">
    <source>
        <dbReference type="Proteomes" id="UP000277204"/>
    </source>
</evidence>
<dbReference type="InterPro" id="IPR005662">
    <property type="entry name" value="GTPase_Era-like"/>
</dbReference>
<evidence type="ECO:0000313" key="2">
    <source>
        <dbReference type="EMBL" id="VDP47170.1"/>
    </source>
</evidence>
<evidence type="ECO:0000256" key="1">
    <source>
        <dbReference type="SAM" id="MobiDB-lite"/>
    </source>
</evidence>
<dbReference type="Proteomes" id="UP000277204">
    <property type="component" value="Unassembled WGS sequence"/>
</dbReference>
<keyword evidence="3" id="KW-1185">Reference proteome</keyword>
<feature type="compositionally biased region" description="Basic residues" evidence="1">
    <location>
        <begin position="483"/>
        <end position="494"/>
    </location>
</feature>
<dbReference type="SUPFAM" id="SSF52540">
    <property type="entry name" value="P-loop containing nucleoside triphosphate hydrolases"/>
    <property type="match status" value="1"/>
</dbReference>
<dbReference type="InterPro" id="IPR015946">
    <property type="entry name" value="KH_dom-like_a/b"/>
</dbReference>
<dbReference type="InterPro" id="IPR027417">
    <property type="entry name" value="P-loop_NTPase"/>
</dbReference>
<dbReference type="AlphaFoldDB" id="A0A183N550"/>
<gene>
    <name evidence="2" type="ORF">SMRZ_LOCUS23425</name>
</gene>
<dbReference type="GO" id="GO:0019843">
    <property type="term" value="F:rRNA binding"/>
    <property type="evidence" value="ECO:0007669"/>
    <property type="project" value="TreeGrafter"/>
</dbReference>
<dbReference type="GO" id="GO:0005759">
    <property type="term" value="C:mitochondrial matrix"/>
    <property type="evidence" value="ECO:0007669"/>
    <property type="project" value="TreeGrafter"/>
</dbReference>
<dbReference type="STRING" id="48269.A0A183N550"/>
<dbReference type="PANTHER" id="PTHR42698:SF1">
    <property type="entry name" value="GTPASE ERA, MITOCHONDRIAL"/>
    <property type="match status" value="1"/>
</dbReference>
<dbReference type="Gene3D" id="3.30.300.20">
    <property type="match status" value="1"/>
</dbReference>
<feature type="compositionally biased region" description="Basic residues" evidence="1">
    <location>
        <begin position="513"/>
        <end position="523"/>
    </location>
</feature>
<dbReference type="PANTHER" id="PTHR42698">
    <property type="entry name" value="GTPASE ERA"/>
    <property type="match status" value="1"/>
</dbReference>
<sequence>MLLYSGHEEENAPHTQGVALMLSKESRNTLIGWESHGPRIIKASFKTKKAGITMNVIQCDAHTNDSNDDDKDQFYERLLRKRPDHPDGRSKRQILVVIDVSHKESREVLHEEIVKALHFFNDKESVLVLNKIDRLSKYPTRLLDITRKLTGGIVRGRRSHIDRYAYRFKRQAKLADTAHQLIPPNELIAARLPAVCHQTTNKFLMYMNNLLAQIESTQVDVDITDSKLLPDNMVEKKSLSDTFLENRFLTEMEKKHRDTFFDCHNIPGNDKLMPSDSQGLDKSKTEINQHLLNTCGESNRILNANSDSEHIDSMLETLKQQLLLQTASPEEVFNRRNRWLEITKSTKGVTKWLGFSEVFMVSSFIGDGIDKLRDFLVSKALPNRSWILPPTIITDQEPSELIRMCVWSHCLNKLQQEIPYSLHIIVDDCDKIKLDSGDDRVYVHVRIRCKNERQLYSSISRSSSNRSSIHRINSSRCSIIRHRSSSTSRIRKISRSNDSGRIRSRSITGIPSRNRRSNSRKRIHSSDGSSSCHGSSVGIICIRISSGGRTRSSISRCSGSCLVRSNSRNSGGHSNNNYNVSRNLIRSIHSGSACSCPSRNSSGFINNRRSIGIISSNERCIISCSFIISIHFEHLSQSFI</sequence>